<dbReference type="Proteomes" id="UP000823405">
    <property type="component" value="Unassembled WGS sequence"/>
</dbReference>
<dbReference type="InterPro" id="IPR011009">
    <property type="entry name" value="Kinase-like_dom_sf"/>
</dbReference>
<keyword evidence="2" id="KW-0723">Serine/threonine-protein kinase</keyword>
<protein>
    <recommendedName>
        <fullName evidence="8">Protein kinase domain-containing protein</fullName>
    </recommendedName>
</protein>
<dbReference type="GO" id="GO:0005634">
    <property type="term" value="C:nucleus"/>
    <property type="evidence" value="ECO:0007669"/>
    <property type="project" value="UniProtKB-SubCell"/>
</dbReference>
<dbReference type="EMBL" id="JAAAIN010000896">
    <property type="protein sequence ID" value="KAG0310017.1"/>
    <property type="molecule type" value="Genomic_DNA"/>
</dbReference>
<evidence type="ECO:0000256" key="1">
    <source>
        <dbReference type="ARBA" id="ARBA00004123"/>
    </source>
</evidence>
<comment type="caution">
    <text evidence="9">The sequence shown here is derived from an EMBL/GenBank/DDBJ whole genome shotgun (WGS) entry which is preliminary data.</text>
</comment>
<evidence type="ECO:0000313" key="9">
    <source>
        <dbReference type="EMBL" id="KAG0310017.1"/>
    </source>
</evidence>
<organism evidence="9 10">
    <name type="scientific">Linnemannia gamsii</name>
    <dbReference type="NCBI Taxonomy" id="64522"/>
    <lineage>
        <taxon>Eukaryota</taxon>
        <taxon>Fungi</taxon>
        <taxon>Fungi incertae sedis</taxon>
        <taxon>Mucoromycota</taxon>
        <taxon>Mortierellomycotina</taxon>
        <taxon>Mortierellomycetes</taxon>
        <taxon>Mortierellales</taxon>
        <taxon>Mortierellaceae</taxon>
        <taxon>Linnemannia</taxon>
    </lineage>
</organism>
<dbReference type="GO" id="GO:0004693">
    <property type="term" value="F:cyclin-dependent protein serine/threonine kinase activity"/>
    <property type="evidence" value="ECO:0007669"/>
    <property type="project" value="TreeGrafter"/>
</dbReference>
<keyword evidence="6" id="KW-0067">ATP-binding</keyword>
<proteinExistence type="predicted"/>
<dbReference type="InterPro" id="IPR050108">
    <property type="entry name" value="CDK"/>
</dbReference>
<dbReference type="OrthoDB" id="1668230at2759"/>
<dbReference type="AlphaFoldDB" id="A0A9P6R1L4"/>
<keyword evidence="5" id="KW-0418">Kinase</keyword>
<evidence type="ECO:0000256" key="3">
    <source>
        <dbReference type="ARBA" id="ARBA00022679"/>
    </source>
</evidence>
<evidence type="ECO:0000256" key="7">
    <source>
        <dbReference type="SAM" id="Phobius"/>
    </source>
</evidence>
<keyword evidence="10" id="KW-1185">Reference proteome</keyword>
<dbReference type="SUPFAM" id="SSF56112">
    <property type="entry name" value="Protein kinase-like (PK-like)"/>
    <property type="match status" value="1"/>
</dbReference>
<name>A0A9P6R1L4_9FUNG</name>
<reference evidence="9" key="1">
    <citation type="journal article" date="2020" name="Fungal Divers.">
        <title>Resolving the Mortierellaceae phylogeny through synthesis of multi-gene phylogenetics and phylogenomics.</title>
        <authorList>
            <person name="Vandepol N."/>
            <person name="Liber J."/>
            <person name="Desiro A."/>
            <person name="Na H."/>
            <person name="Kennedy M."/>
            <person name="Barry K."/>
            <person name="Grigoriev I.V."/>
            <person name="Miller A.N."/>
            <person name="O'Donnell K."/>
            <person name="Stajich J.E."/>
            <person name="Bonito G."/>
        </authorList>
    </citation>
    <scope>NUCLEOTIDE SEQUENCE</scope>
    <source>
        <strain evidence="9">NVP60</strain>
    </source>
</reference>
<evidence type="ECO:0000259" key="8">
    <source>
        <dbReference type="PROSITE" id="PS50011"/>
    </source>
</evidence>
<dbReference type="SMART" id="SM00220">
    <property type="entry name" value="S_TKc"/>
    <property type="match status" value="1"/>
</dbReference>
<evidence type="ECO:0000256" key="6">
    <source>
        <dbReference type="ARBA" id="ARBA00022840"/>
    </source>
</evidence>
<evidence type="ECO:0000256" key="5">
    <source>
        <dbReference type="ARBA" id="ARBA00022777"/>
    </source>
</evidence>
<accession>A0A9P6R1L4</accession>
<evidence type="ECO:0000313" key="10">
    <source>
        <dbReference type="Proteomes" id="UP000823405"/>
    </source>
</evidence>
<comment type="subcellular location">
    <subcellularLocation>
        <location evidence="1">Nucleus</location>
    </subcellularLocation>
</comment>
<feature type="domain" description="Protein kinase" evidence="8">
    <location>
        <begin position="456"/>
        <end position="740"/>
    </location>
</feature>
<dbReference type="PROSITE" id="PS50011">
    <property type="entry name" value="PROTEIN_KINASE_DOM"/>
    <property type="match status" value="1"/>
</dbReference>
<keyword evidence="7" id="KW-0472">Membrane</keyword>
<dbReference type="InterPro" id="IPR000719">
    <property type="entry name" value="Prot_kinase_dom"/>
</dbReference>
<dbReference type="GO" id="GO:0005524">
    <property type="term" value="F:ATP binding"/>
    <property type="evidence" value="ECO:0007669"/>
    <property type="project" value="UniProtKB-KW"/>
</dbReference>
<keyword evidence="7" id="KW-0812">Transmembrane</keyword>
<gene>
    <name evidence="9" type="ORF">BGZ97_012856</name>
</gene>
<keyword evidence="4" id="KW-0547">Nucleotide-binding</keyword>
<dbReference type="CDD" id="cd12087">
    <property type="entry name" value="TM_EGFR-like"/>
    <property type="match status" value="1"/>
</dbReference>
<sequence>MAQPPPPSSVPALGYPCIAATGEDVASLVGLQFDATTKNSSYVLQSYTFPTNRNNITFTPSAHQNPIQVQPRVGSRMICAADKASGSFLYIFNENVYIESGNPALGTATPISTWSPARSGAPQVAWATGTSGEFQWLGLNEGNWTMFDISAKGVSTARKAPIPADVPSIGVQTILREPSGNFVIIYTNAENTTASRFTLGTATSTPIAIGEHNEAKLDFSATTHAQDNSTAYFFGTSGGKDTYTAAANATTLNLISTRPVSGDIHGSVSKLSIYGAATISTSTNGKYAYVYGGLSDVSSNTWDFGFTNVTIVSSVLSLYSTIASSQVGASGAFTTLAAVVPHPEEPSKGLSTIAIIGIAVGAVAILLIVGLFIVFHRRNKKIEARAKEQEGLDLAVRDMQSKNTQGMNTYQPRFASTHSLLASEANTTPRGQNSVSTDRPVENLTLRVPIVRYDGRDVAQSSPFAPLGAVVLSQYRLGQTAVNSKMVVIQLGENVDTAESVTLKWVRDEIVWQREAAMLNHIINPAKIISLHQTMIIPAALEWRHILVLDAHESTLDFMLSTAQHRLLNRDDQRAVARALLSGLVWCHEKDVVHLSICTGSIVMNEEGQWVLWSFGGSRFLNEAVGPRQGSQIGQENGAVERNLAPELLNARTERRLDTTLSTTMMDAWAAGCVLFEILTGQPLFRTEDAAEQAATGRFNAWKDRLTDIKDEKERRVVEGLLVLDPNYRLSLTQAESLFM</sequence>
<dbReference type="Pfam" id="PF00069">
    <property type="entry name" value="Pkinase"/>
    <property type="match status" value="1"/>
</dbReference>
<evidence type="ECO:0000256" key="4">
    <source>
        <dbReference type="ARBA" id="ARBA00022741"/>
    </source>
</evidence>
<evidence type="ECO:0000256" key="2">
    <source>
        <dbReference type="ARBA" id="ARBA00022527"/>
    </source>
</evidence>
<keyword evidence="3" id="KW-0808">Transferase</keyword>
<dbReference type="Gene3D" id="1.10.510.10">
    <property type="entry name" value="Transferase(Phosphotransferase) domain 1"/>
    <property type="match status" value="1"/>
</dbReference>
<feature type="transmembrane region" description="Helical" evidence="7">
    <location>
        <begin position="353"/>
        <end position="375"/>
    </location>
</feature>
<keyword evidence="7" id="KW-1133">Transmembrane helix</keyword>
<dbReference type="PANTHER" id="PTHR24056">
    <property type="entry name" value="CELL DIVISION PROTEIN KINASE"/>
    <property type="match status" value="1"/>
</dbReference>
<dbReference type="PANTHER" id="PTHR24056:SF233">
    <property type="entry name" value="CYCLIN-DEPENDENT KINASE 9"/>
    <property type="match status" value="1"/>
</dbReference>